<dbReference type="InterPro" id="IPR050245">
    <property type="entry name" value="PrsA_foldase"/>
</dbReference>
<feature type="domain" description="PpiC" evidence="8">
    <location>
        <begin position="190"/>
        <end position="280"/>
    </location>
</feature>
<dbReference type="Proteomes" id="UP000297454">
    <property type="component" value="Unassembled WGS sequence"/>
</dbReference>
<sequence length="328" mass="37142">MKKIKLLSIILAATVFIAGCQAKTGKNGSEKSDVSKTKDVKSSDLSKVKITNLRENKNVFMDINGQKVTFDNFYKYYDLYSGILAMQRNLTGELSNLLVRDKIIKDELKAKNITVSDDEVKKEIDLYVKNLGGEKEFGKYLSVLGIKLDTFIENIKNSLSNKKHLENFKKENKATDDEIKKYYEANKNSLDNVDAKHILVDDEKKANEISKKLKKGEDFEKLSNENSKDKAANAKGGQLGKVTKAAFEADFVEAAFKLKDNEVSAPVKTKYGYHVIVVNKNNVGLDKNKEKINDILSGQKYNKYVEQKVKSTKIDFYDFNGKKIENKN</sequence>
<evidence type="ECO:0000256" key="7">
    <source>
        <dbReference type="SAM" id="SignalP"/>
    </source>
</evidence>
<dbReference type="InterPro" id="IPR000297">
    <property type="entry name" value="PPIase_PpiC"/>
</dbReference>
<comment type="caution">
    <text evidence="9">The sequence shown here is derived from an EMBL/GenBank/DDBJ whole genome shotgun (WGS) entry which is preliminary data.</text>
</comment>
<reference evidence="9 10" key="1">
    <citation type="submission" date="2019-01" db="EMBL/GenBank/DDBJ databases">
        <title>Draft Genome Sequences of Helcococcus ovis Strains Isolated from the Uterus and Vagina of Dairy Cows with Metritis.</title>
        <authorList>
            <person name="Cunha F."/>
            <person name="Jeon S.J."/>
            <person name="Kutzer P."/>
            <person name="Galvao K.N."/>
        </authorList>
    </citation>
    <scope>NUCLEOTIDE SEQUENCE [LARGE SCALE GENOMIC DNA]</scope>
    <source>
        <strain evidence="9 10">KG-37</strain>
    </source>
</reference>
<dbReference type="Pfam" id="PF13616">
    <property type="entry name" value="Rotamase_3"/>
    <property type="match status" value="1"/>
</dbReference>
<keyword evidence="4 6" id="KW-0697">Rotamase</keyword>
<evidence type="ECO:0000313" key="9">
    <source>
        <dbReference type="EMBL" id="TFF67497.1"/>
    </source>
</evidence>
<dbReference type="GO" id="GO:0003755">
    <property type="term" value="F:peptidyl-prolyl cis-trans isomerase activity"/>
    <property type="evidence" value="ECO:0007669"/>
    <property type="project" value="UniProtKB-KW"/>
</dbReference>
<evidence type="ECO:0000256" key="5">
    <source>
        <dbReference type="ARBA" id="ARBA00023235"/>
    </source>
</evidence>
<dbReference type="RefSeq" id="WP_134743985.1">
    <property type="nucleotide sequence ID" value="NZ_JBFNFK010000020.1"/>
</dbReference>
<dbReference type="PANTHER" id="PTHR47245:SF1">
    <property type="entry name" value="FOLDASE PROTEIN PRSA"/>
    <property type="match status" value="1"/>
</dbReference>
<accession>A0A4R9C592</accession>
<evidence type="ECO:0000256" key="1">
    <source>
        <dbReference type="ARBA" id="ARBA00000971"/>
    </source>
</evidence>
<name>A0A4R9C592_9FIRM</name>
<dbReference type="Gene3D" id="1.10.4030.10">
    <property type="entry name" value="Porin chaperone SurA, peptide-binding domain"/>
    <property type="match status" value="1"/>
</dbReference>
<dbReference type="PANTHER" id="PTHR47245">
    <property type="entry name" value="PEPTIDYLPROLYL ISOMERASE"/>
    <property type="match status" value="1"/>
</dbReference>
<comment type="catalytic activity">
    <reaction evidence="1">
        <text>[protein]-peptidylproline (omega=180) = [protein]-peptidylproline (omega=0)</text>
        <dbReference type="Rhea" id="RHEA:16237"/>
        <dbReference type="Rhea" id="RHEA-COMP:10747"/>
        <dbReference type="Rhea" id="RHEA-COMP:10748"/>
        <dbReference type="ChEBI" id="CHEBI:83833"/>
        <dbReference type="ChEBI" id="CHEBI:83834"/>
        <dbReference type="EC" id="5.2.1.8"/>
    </reaction>
</comment>
<evidence type="ECO:0000313" key="10">
    <source>
        <dbReference type="Proteomes" id="UP000297454"/>
    </source>
</evidence>
<protein>
    <recommendedName>
        <fullName evidence="2">peptidylprolyl isomerase</fullName>
        <ecNumber evidence="2">5.2.1.8</ecNumber>
    </recommendedName>
</protein>
<gene>
    <name evidence="9" type="ORF">EQF91_00835</name>
</gene>
<dbReference type="InterPro" id="IPR046357">
    <property type="entry name" value="PPIase_dom_sf"/>
</dbReference>
<dbReference type="InterPro" id="IPR027304">
    <property type="entry name" value="Trigger_fact/SurA_dom_sf"/>
</dbReference>
<evidence type="ECO:0000256" key="3">
    <source>
        <dbReference type="ARBA" id="ARBA00022729"/>
    </source>
</evidence>
<dbReference type="PROSITE" id="PS51257">
    <property type="entry name" value="PROKAR_LIPOPROTEIN"/>
    <property type="match status" value="1"/>
</dbReference>
<keyword evidence="3 7" id="KW-0732">Signal</keyword>
<feature type="signal peptide" evidence="7">
    <location>
        <begin position="1"/>
        <end position="22"/>
    </location>
</feature>
<dbReference type="Gene3D" id="3.10.50.40">
    <property type="match status" value="1"/>
</dbReference>
<keyword evidence="5 6" id="KW-0413">Isomerase</keyword>
<evidence type="ECO:0000259" key="8">
    <source>
        <dbReference type="PROSITE" id="PS50198"/>
    </source>
</evidence>
<proteinExistence type="predicted"/>
<evidence type="ECO:0000256" key="4">
    <source>
        <dbReference type="ARBA" id="ARBA00023110"/>
    </source>
</evidence>
<dbReference type="SUPFAM" id="SSF54534">
    <property type="entry name" value="FKBP-like"/>
    <property type="match status" value="1"/>
</dbReference>
<dbReference type="AlphaFoldDB" id="A0A4R9C592"/>
<organism evidence="9 10">
    <name type="scientific">Helcococcus ovis</name>
    <dbReference type="NCBI Taxonomy" id="72026"/>
    <lineage>
        <taxon>Bacteria</taxon>
        <taxon>Bacillati</taxon>
        <taxon>Bacillota</taxon>
        <taxon>Tissierellia</taxon>
        <taxon>Tissierellales</taxon>
        <taxon>Peptoniphilaceae</taxon>
        <taxon>Helcococcus</taxon>
    </lineage>
</organism>
<dbReference type="PROSITE" id="PS50198">
    <property type="entry name" value="PPIC_PPIASE_2"/>
    <property type="match status" value="1"/>
</dbReference>
<keyword evidence="10" id="KW-1185">Reference proteome</keyword>
<feature type="chain" id="PRO_5043195218" description="peptidylprolyl isomerase" evidence="7">
    <location>
        <begin position="23"/>
        <end position="328"/>
    </location>
</feature>
<dbReference type="SUPFAM" id="SSF109998">
    <property type="entry name" value="Triger factor/SurA peptide-binding domain-like"/>
    <property type="match status" value="1"/>
</dbReference>
<dbReference type="EC" id="5.2.1.8" evidence="2"/>
<evidence type="ECO:0000256" key="2">
    <source>
        <dbReference type="ARBA" id="ARBA00013194"/>
    </source>
</evidence>
<dbReference type="EMBL" id="SCFR01000002">
    <property type="protein sequence ID" value="TFF67497.1"/>
    <property type="molecule type" value="Genomic_DNA"/>
</dbReference>
<evidence type="ECO:0000256" key="6">
    <source>
        <dbReference type="PROSITE-ProRule" id="PRU00278"/>
    </source>
</evidence>